<feature type="compositionally biased region" description="Low complexity" evidence="1">
    <location>
        <begin position="233"/>
        <end position="247"/>
    </location>
</feature>
<dbReference type="AlphaFoldDB" id="A0A9P8L0W0"/>
<protein>
    <submittedName>
        <fullName evidence="2">Uncharacterized protein</fullName>
    </submittedName>
</protein>
<accession>A0A9P8L0W0</accession>
<feature type="region of interest" description="Disordered" evidence="1">
    <location>
        <begin position="434"/>
        <end position="494"/>
    </location>
</feature>
<organism evidence="2 3">
    <name type="scientific">Glutinoglossum americanum</name>
    <dbReference type="NCBI Taxonomy" id="1670608"/>
    <lineage>
        <taxon>Eukaryota</taxon>
        <taxon>Fungi</taxon>
        <taxon>Dikarya</taxon>
        <taxon>Ascomycota</taxon>
        <taxon>Pezizomycotina</taxon>
        <taxon>Geoglossomycetes</taxon>
        <taxon>Geoglossales</taxon>
        <taxon>Geoglossaceae</taxon>
        <taxon>Glutinoglossum</taxon>
    </lineage>
</organism>
<feature type="region of interest" description="Disordered" evidence="1">
    <location>
        <begin position="228"/>
        <end position="266"/>
    </location>
</feature>
<evidence type="ECO:0000256" key="1">
    <source>
        <dbReference type="SAM" id="MobiDB-lite"/>
    </source>
</evidence>
<feature type="region of interest" description="Disordered" evidence="1">
    <location>
        <begin position="308"/>
        <end position="392"/>
    </location>
</feature>
<feature type="region of interest" description="Disordered" evidence="1">
    <location>
        <begin position="32"/>
        <end position="66"/>
    </location>
</feature>
<keyword evidence="3" id="KW-1185">Reference proteome</keyword>
<evidence type="ECO:0000313" key="2">
    <source>
        <dbReference type="EMBL" id="KAH0545083.1"/>
    </source>
</evidence>
<feature type="compositionally biased region" description="Polar residues" evidence="1">
    <location>
        <begin position="331"/>
        <end position="344"/>
    </location>
</feature>
<comment type="caution">
    <text evidence="2">The sequence shown here is derived from an EMBL/GenBank/DDBJ whole genome shotgun (WGS) entry which is preliminary data.</text>
</comment>
<gene>
    <name evidence="2" type="ORF">FGG08_000854</name>
</gene>
<evidence type="ECO:0000313" key="3">
    <source>
        <dbReference type="Proteomes" id="UP000698800"/>
    </source>
</evidence>
<dbReference type="Proteomes" id="UP000698800">
    <property type="component" value="Unassembled WGS sequence"/>
</dbReference>
<feature type="compositionally biased region" description="Gly residues" evidence="1">
    <location>
        <begin position="457"/>
        <end position="467"/>
    </location>
</feature>
<dbReference type="OrthoDB" id="5380370at2759"/>
<reference evidence="2" key="1">
    <citation type="submission" date="2021-03" db="EMBL/GenBank/DDBJ databases">
        <title>Comparative genomics and phylogenomic investigation of the class Geoglossomycetes provide insights into ecological specialization and systematics.</title>
        <authorList>
            <person name="Melie T."/>
            <person name="Pirro S."/>
            <person name="Miller A.N."/>
            <person name="Quandt A."/>
        </authorList>
    </citation>
    <scope>NUCLEOTIDE SEQUENCE</scope>
    <source>
        <strain evidence="2">GBOQ0MN5Z8</strain>
    </source>
</reference>
<proteinExistence type="predicted"/>
<name>A0A9P8L0W0_9PEZI</name>
<sequence length="494" mass="56655">MTIPTTDDEFERLPPAIRRKYFSTLERLRLAQQPHKPSGVGNRRRRNLSCTGDWKPRTTADYGGRTPRRLRKLDTRNFVTTADAQWFLELPETIRRKHFTREEQILLAGQCESVILDPTDEALYKFGRRINPSLTSIVSTPTSGFFEETFDESFVDSFEKGHRNSLVEMDDSFRETFRWMDEEDDLDLSLRLDDYHKYIEKSTPLPAIHTTSRRPSTVRRTFSLTAKPFRRNSSSSSHQVHLPSLSQTPRPSYQRKDSISKHAPKLSFSATDKEAAYYQDPEARLKLRVYLASPQKFDEAIEFGFPATDGQIQNTDNHANRPKAVRKKSVQENTRSFLDDNTSLFHDMDDASTIPETEMPLTPQSPREFEPASRASSRMPSSSKPNSTDSHYNVRQRIHGDSYLHAFAGSREMTLRMTLTKPELRADENELYGFQRSSKDDPLALEELPPMSEDVGGTIGPFGGPDGWGPPREDGIVKKLWKKVKSNGQKRDKM</sequence>
<dbReference type="EMBL" id="JAGHQL010000010">
    <property type="protein sequence ID" value="KAH0545083.1"/>
    <property type="molecule type" value="Genomic_DNA"/>
</dbReference>
<feature type="compositionally biased region" description="Low complexity" evidence="1">
    <location>
        <begin position="372"/>
        <end position="383"/>
    </location>
</feature>